<sequence length="75" mass="7939">MDAISRKHQSQIEINDLIAEAVVNAEARRQEAIAAAEESLSDEEAAAVKGGLSTIKPIIPPIVMGLIYIPASPIC</sequence>
<name>A0AAV3X5J6_9CYAN</name>
<evidence type="ECO:0000313" key="2">
    <source>
        <dbReference type="Proteomes" id="UP001050975"/>
    </source>
</evidence>
<gene>
    <name evidence="1" type="ORF">MiSe_21360</name>
</gene>
<accession>A0AAV3X5J6</accession>
<evidence type="ECO:0000313" key="1">
    <source>
        <dbReference type="EMBL" id="GET37383.1"/>
    </source>
</evidence>
<protein>
    <submittedName>
        <fullName evidence="1">Uncharacterized protein</fullName>
    </submittedName>
</protein>
<keyword evidence="2" id="KW-1185">Reference proteome</keyword>
<proteinExistence type="predicted"/>
<dbReference type="Proteomes" id="UP001050975">
    <property type="component" value="Unassembled WGS sequence"/>
</dbReference>
<dbReference type="RefSeq" id="WP_226578756.1">
    <property type="nucleotide sequence ID" value="NZ_BLAY01000027.1"/>
</dbReference>
<comment type="caution">
    <text evidence="1">The sequence shown here is derived from an EMBL/GenBank/DDBJ whole genome shotgun (WGS) entry which is preliminary data.</text>
</comment>
<organism evidence="1 2">
    <name type="scientific">Microseira wollei NIES-4236</name>
    <dbReference type="NCBI Taxonomy" id="2530354"/>
    <lineage>
        <taxon>Bacteria</taxon>
        <taxon>Bacillati</taxon>
        <taxon>Cyanobacteriota</taxon>
        <taxon>Cyanophyceae</taxon>
        <taxon>Oscillatoriophycideae</taxon>
        <taxon>Aerosakkonematales</taxon>
        <taxon>Aerosakkonemataceae</taxon>
        <taxon>Microseira</taxon>
    </lineage>
</organism>
<dbReference type="AlphaFoldDB" id="A0AAV3X5J6"/>
<reference evidence="1" key="1">
    <citation type="submission" date="2019-10" db="EMBL/GenBank/DDBJ databases">
        <title>Draft genome sequece of Microseira wollei NIES-4236.</title>
        <authorList>
            <person name="Yamaguchi H."/>
            <person name="Suzuki S."/>
            <person name="Kawachi M."/>
        </authorList>
    </citation>
    <scope>NUCLEOTIDE SEQUENCE</scope>
    <source>
        <strain evidence="1">NIES-4236</strain>
    </source>
</reference>
<dbReference type="EMBL" id="BLAY01000027">
    <property type="protein sequence ID" value="GET37383.1"/>
    <property type="molecule type" value="Genomic_DNA"/>
</dbReference>